<dbReference type="Proteomes" id="UP000509638">
    <property type="component" value="Chromosome"/>
</dbReference>
<sequence length="85" mass="9686">MTLKPYDEDAYLKRFHAEYLSPDDAGMPLDNDSDSDDAYFWTAPRHSSEEAVAALFESELDDAQLADLADTLNSSYGYWARRDEL</sequence>
<organism evidence="1 2">
    <name type="scientific">Microbacterium oleivorans</name>
    <dbReference type="NCBI Taxonomy" id="273677"/>
    <lineage>
        <taxon>Bacteria</taxon>
        <taxon>Bacillati</taxon>
        <taxon>Actinomycetota</taxon>
        <taxon>Actinomycetes</taxon>
        <taxon>Micrococcales</taxon>
        <taxon>Microbacteriaceae</taxon>
        <taxon>Microbacterium</taxon>
    </lineage>
</organism>
<gene>
    <name evidence="1" type="ORF">HW566_03185</name>
</gene>
<dbReference type="EMBL" id="CP058316">
    <property type="protein sequence ID" value="QLD10871.1"/>
    <property type="molecule type" value="Genomic_DNA"/>
</dbReference>
<evidence type="ECO:0000313" key="2">
    <source>
        <dbReference type="Proteomes" id="UP000509638"/>
    </source>
</evidence>
<dbReference type="RefSeq" id="WP_178010343.1">
    <property type="nucleotide sequence ID" value="NZ_CP058316.1"/>
</dbReference>
<evidence type="ECO:0000313" key="1">
    <source>
        <dbReference type="EMBL" id="QLD10871.1"/>
    </source>
</evidence>
<protein>
    <submittedName>
        <fullName evidence="1">Uncharacterized protein</fullName>
    </submittedName>
</protein>
<proteinExistence type="predicted"/>
<name>A0A7D5EUL5_9MICO</name>
<accession>A0A7D5EUL5</accession>
<dbReference type="AlphaFoldDB" id="A0A7D5EUL5"/>
<reference evidence="1 2" key="1">
    <citation type="submission" date="2020-06" db="EMBL/GenBank/DDBJ databases">
        <authorList>
            <person name="Jo H."/>
        </authorList>
    </citation>
    <scope>NUCLEOTIDE SEQUENCE [LARGE SCALE GENOMIC DNA]</scope>
    <source>
        <strain evidence="1 2">I46</strain>
    </source>
</reference>